<keyword evidence="2" id="KW-1185">Reference proteome</keyword>
<dbReference type="PROSITE" id="PS51257">
    <property type="entry name" value="PROKAR_LIPOPROTEIN"/>
    <property type="match status" value="1"/>
</dbReference>
<dbReference type="VEuPathDB" id="TrichDB:TVAGG3_0578150"/>
<evidence type="ECO:0000313" key="2">
    <source>
        <dbReference type="Proteomes" id="UP000001542"/>
    </source>
</evidence>
<dbReference type="VEuPathDB" id="TrichDB:TVAG_238150"/>
<evidence type="ECO:0000313" key="1">
    <source>
        <dbReference type="EMBL" id="EAY21789.1"/>
    </source>
</evidence>
<dbReference type="AlphaFoldDB" id="A2DD15"/>
<organism evidence="1 2">
    <name type="scientific">Trichomonas vaginalis (strain ATCC PRA-98 / G3)</name>
    <dbReference type="NCBI Taxonomy" id="412133"/>
    <lineage>
        <taxon>Eukaryota</taxon>
        <taxon>Metamonada</taxon>
        <taxon>Parabasalia</taxon>
        <taxon>Trichomonadida</taxon>
        <taxon>Trichomonadidae</taxon>
        <taxon>Trichomonas</taxon>
    </lineage>
</organism>
<dbReference type="RefSeq" id="XP_001582775.1">
    <property type="nucleotide sequence ID" value="XM_001582725.1"/>
</dbReference>
<dbReference type="KEGG" id="tva:5467341"/>
<accession>A2DD15</accession>
<gene>
    <name evidence="1" type="ORF">TVAG_238150</name>
</gene>
<dbReference type="InParanoid" id="A2DD15"/>
<reference evidence="1" key="1">
    <citation type="submission" date="2006-10" db="EMBL/GenBank/DDBJ databases">
        <authorList>
            <person name="Amadeo P."/>
            <person name="Zhao Q."/>
            <person name="Wortman J."/>
            <person name="Fraser-Liggett C."/>
            <person name="Carlton J."/>
        </authorList>
    </citation>
    <scope>NUCLEOTIDE SEQUENCE</scope>
    <source>
        <strain evidence="1">G3</strain>
    </source>
</reference>
<dbReference type="Proteomes" id="UP000001542">
    <property type="component" value="Unassembled WGS sequence"/>
</dbReference>
<name>A2DD15_TRIV3</name>
<sequence length="76" mass="8616">MGLRRARHYMGSLLVPSNAFTACSAKKTISALRLSHSRKTEQVYQYGGCYTSSIVMNGYRLDFRRLLLDGINTKQI</sequence>
<dbReference type="EMBL" id="DS113188">
    <property type="protein sequence ID" value="EAY21789.1"/>
    <property type="molecule type" value="Genomic_DNA"/>
</dbReference>
<reference evidence="1" key="2">
    <citation type="journal article" date="2007" name="Science">
        <title>Draft genome sequence of the sexually transmitted pathogen Trichomonas vaginalis.</title>
        <authorList>
            <person name="Carlton J.M."/>
            <person name="Hirt R.P."/>
            <person name="Silva J.C."/>
            <person name="Delcher A.L."/>
            <person name="Schatz M."/>
            <person name="Zhao Q."/>
            <person name="Wortman J.R."/>
            <person name="Bidwell S.L."/>
            <person name="Alsmark U.C.M."/>
            <person name="Besteiro S."/>
            <person name="Sicheritz-Ponten T."/>
            <person name="Noel C.J."/>
            <person name="Dacks J.B."/>
            <person name="Foster P.G."/>
            <person name="Simillion C."/>
            <person name="Van de Peer Y."/>
            <person name="Miranda-Saavedra D."/>
            <person name="Barton G.J."/>
            <person name="Westrop G.D."/>
            <person name="Mueller S."/>
            <person name="Dessi D."/>
            <person name="Fiori P.L."/>
            <person name="Ren Q."/>
            <person name="Paulsen I."/>
            <person name="Zhang H."/>
            <person name="Bastida-Corcuera F.D."/>
            <person name="Simoes-Barbosa A."/>
            <person name="Brown M.T."/>
            <person name="Hayes R.D."/>
            <person name="Mukherjee M."/>
            <person name="Okumura C.Y."/>
            <person name="Schneider R."/>
            <person name="Smith A.J."/>
            <person name="Vanacova S."/>
            <person name="Villalvazo M."/>
            <person name="Haas B.J."/>
            <person name="Pertea M."/>
            <person name="Feldblyum T.V."/>
            <person name="Utterback T.R."/>
            <person name="Shu C.L."/>
            <person name="Osoegawa K."/>
            <person name="de Jong P.J."/>
            <person name="Hrdy I."/>
            <person name="Horvathova L."/>
            <person name="Zubacova Z."/>
            <person name="Dolezal P."/>
            <person name="Malik S.B."/>
            <person name="Logsdon J.M. Jr."/>
            <person name="Henze K."/>
            <person name="Gupta A."/>
            <person name="Wang C.C."/>
            <person name="Dunne R.L."/>
            <person name="Upcroft J.A."/>
            <person name="Upcroft P."/>
            <person name="White O."/>
            <person name="Salzberg S.L."/>
            <person name="Tang P."/>
            <person name="Chiu C.-H."/>
            <person name="Lee Y.-S."/>
            <person name="Embley T.M."/>
            <person name="Coombs G.H."/>
            <person name="Mottram J.C."/>
            <person name="Tachezy J."/>
            <person name="Fraser-Liggett C.M."/>
            <person name="Johnson P.J."/>
        </authorList>
    </citation>
    <scope>NUCLEOTIDE SEQUENCE [LARGE SCALE GENOMIC DNA]</scope>
    <source>
        <strain evidence="1">G3</strain>
    </source>
</reference>
<protein>
    <submittedName>
        <fullName evidence="1">Uncharacterized protein</fullName>
    </submittedName>
</protein>
<proteinExistence type="predicted"/>